<gene>
    <name evidence="2" type="ORF">C7M84_024423</name>
</gene>
<evidence type="ECO:0000313" key="3">
    <source>
        <dbReference type="Proteomes" id="UP000283509"/>
    </source>
</evidence>
<proteinExistence type="predicted"/>
<feature type="domain" description="CUB" evidence="1">
    <location>
        <begin position="171"/>
        <end position="325"/>
    </location>
</feature>
<dbReference type="PANTHER" id="PTHR33236">
    <property type="entry name" value="INTRAFLAGELLAR TRANSPORT PROTEIN 122 FAMILY PROTEIN-RELATED"/>
    <property type="match status" value="1"/>
</dbReference>
<sequence length="328" mass="34971">MTSQALHSYVVVVVNPKACDGNGRSGVCLPYFYCGKYEGTVEGKCTLGLGECCVYQKSCGSSSFAVTTHFLSTDAAATGKGECALRLDLKTAELAPPDAEGVCQDQFLQVEGVSGVSPKICGTNSGQEIYLDVRADDGPFEVKVTNNVDSPDSEWDIEVEQIGCTSPDLAPAGCLQYIKGKTGEIQSFNYEDKPTEAKQPSGNTGTRHLQENYSICVRQEQGYCSIKWAAAMGETHAFTLTGDVVTFPGFFASNVNGGCPFTDHLVIAGSKVVAGGGETPASIFCGSKFPDEVVSESFRVDVVTNGQEADDSDLDNRGFHLEYEQVKC</sequence>
<dbReference type="OrthoDB" id="6337346at2759"/>
<dbReference type="InterPro" id="IPR058698">
    <property type="entry name" value="CUB_metazoa"/>
</dbReference>
<accession>A0A3R7MH49</accession>
<dbReference type="AlphaFoldDB" id="A0A3R7MH49"/>
<protein>
    <recommendedName>
        <fullName evidence="1">CUB domain-containing protein</fullName>
    </recommendedName>
</protein>
<dbReference type="Proteomes" id="UP000283509">
    <property type="component" value="Unassembled WGS sequence"/>
</dbReference>
<organism evidence="2 3">
    <name type="scientific">Penaeus vannamei</name>
    <name type="common">Whiteleg shrimp</name>
    <name type="synonym">Litopenaeus vannamei</name>
    <dbReference type="NCBI Taxonomy" id="6689"/>
    <lineage>
        <taxon>Eukaryota</taxon>
        <taxon>Metazoa</taxon>
        <taxon>Ecdysozoa</taxon>
        <taxon>Arthropoda</taxon>
        <taxon>Crustacea</taxon>
        <taxon>Multicrustacea</taxon>
        <taxon>Malacostraca</taxon>
        <taxon>Eumalacostraca</taxon>
        <taxon>Eucarida</taxon>
        <taxon>Decapoda</taxon>
        <taxon>Dendrobranchiata</taxon>
        <taxon>Penaeoidea</taxon>
        <taxon>Penaeidae</taxon>
        <taxon>Penaeus</taxon>
    </lineage>
</organism>
<reference evidence="2 3" key="1">
    <citation type="submission" date="2018-04" db="EMBL/GenBank/DDBJ databases">
        <authorList>
            <person name="Zhang X."/>
            <person name="Yuan J."/>
            <person name="Li F."/>
            <person name="Xiang J."/>
        </authorList>
    </citation>
    <scope>NUCLEOTIDE SEQUENCE [LARGE SCALE GENOMIC DNA]</scope>
    <source>
        <tissue evidence="2">Muscle</tissue>
    </source>
</reference>
<dbReference type="Pfam" id="PF26080">
    <property type="entry name" value="CUB_animal"/>
    <property type="match status" value="1"/>
</dbReference>
<evidence type="ECO:0000259" key="1">
    <source>
        <dbReference type="Pfam" id="PF26080"/>
    </source>
</evidence>
<keyword evidence="3" id="KW-1185">Reference proteome</keyword>
<dbReference type="EMBL" id="QCYY01000827">
    <property type="protein sequence ID" value="ROT82410.1"/>
    <property type="molecule type" value="Genomic_DNA"/>
</dbReference>
<reference evidence="2 3" key="2">
    <citation type="submission" date="2019-01" db="EMBL/GenBank/DDBJ databases">
        <title>The decoding of complex shrimp genome reveals the adaptation for benthos swimmer, frequently molting mechanism and breeding impact on genome.</title>
        <authorList>
            <person name="Sun Y."/>
            <person name="Gao Y."/>
            <person name="Yu Y."/>
        </authorList>
    </citation>
    <scope>NUCLEOTIDE SEQUENCE [LARGE SCALE GENOMIC DNA]</scope>
    <source>
        <tissue evidence="2">Muscle</tissue>
    </source>
</reference>
<dbReference type="STRING" id="6689.A0A3R7MH49"/>
<comment type="caution">
    <text evidence="2">The sequence shown here is derived from an EMBL/GenBank/DDBJ whole genome shotgun (WGS) entry which is preliminary data.</text>
</comment>
<dbReference type="PANTHER" id="PTHR33236:SF5">
    <property type="entry name" value="CUB DOMAIN-CONTAINING PROTEIN"/>
    <property type="match status" value="1"/>
</dbReference>
<name>A0A3R7MH49_PENVA</name>
<evidence type="ECO:0000313" key="2">
    <source>
        <dbReference type="EMBL" id="ROT82410.1"/>
    </source>
</evidence>